<evidence type="ECO:0000259" key="1">
    <source>
        <dbReference type="PROSITE" id="PS51186"/>
    </source>
</evidence>
<dbReference type="Proteomes" id="UP001164794">
    <property type="component" value="Chromosome"/>
</dbReference>
<protein>
    <submittedName>
        <fullName evidence="2">GNAT family N-acetyltransferase</fullName>
    </submittedName>
</protein>
<feature type="domain" description="N-acetyltransferase" evidence="1">
    <location>
        <begin position="110"/>
        <end position="272"/>
    </location>
</feature>
<keyword evidence="3" id="KW-1185">Reference proteome</keyword>
<dbReference type="InterPro" id="IPR016181">
    <property type="entry name" value="Acyl_CoA_acyltransferase"/>
</dbReference>
<dbReference type="PANTHER" id="PTHR43792">
    <property type="entry name" value="GNAT FAMILY, PUTATIVE (AFU_ORTHOLOGUE AFUA_3G00765)-RELATED-RELATED"/>
    <property type="match status" value="1"/>
</dbReference>
<dbReference type="PROSITE" id="PS51186">
    <property type="entry name" value="GNAT"/>
    <property type="match status" value="1"/>
</dbReference>
<dbReference type="InterPro" id="IPR051531">
    <property type="entry name" value="N-acetyltransferase"/>
</dbReference>
<sequence>MLISVESGDRIRIEDVYEIVIPVSEDDVYTSWHNDHIGCLPDRESWRENDHCPDSMPGVGNGPETFRKRQCGANSESVFYKPGIFCSSAFQFNHMLDNTSPKCIIETERLFLRELTEADLPGLCRILQDKDATRFYDRAFTEEEIGQWLDIQVRNYRKLRFGIWAAVQKKSGEMIGHAGISVRHHDDEVIYEIGYMFEKEFWGNGYATEAAIACRKVAFDVFGLEKVCSIIRFDNMASRAVARKNGMKIAEMIYRMTAGKVVPHYIYSIANPVNDAKRPIE</sequence>
<dbReference type="Gene3D" id="3.40.630.30">
    <property type="match status" value="1"/>
</dbReference>
<dbReference type="SUPFAM" id="SSF55729">
    <property type="entry name" value="Acyl-CoA N-acyltransferases (Nat)"/>
    <property type="match status" value="1"/>
</dbReference>
<reference evidence="2" key="1">
    <citation type="journal article" date="2022" name="Front. Microbiol.">
        <title>New perspectives on an old grouping: The genomic and phenotypic variability of Oxalobacter formigenes and the implications for calcium oxalate stone prevention.</title>
        <authorList>
            <person name="Chmiel J.A."/>
            <person name="Carr C."/>
            <person name="Stuivenberg G.A."/>
            <person name="Venema R."/>
            <person name="Chanyi R.M."/>
            <person name="Al K.F."/>
            <person name="Giguere D."/>
            <person name="Say H."/>
            <person name="Akouris P.P."/>
            <person name="Dominguez Romero S.A."/>
            <person name="Kwong A."/>
            <person name="Tai V."/>
            <person name="Koval S.F."/>
            <person name="Razvi H."/>
            <person name="Bjazevic J."/>
            <person name="Burton J.P."/>
        </authorList>
    </citation>
    <scope>NUCLEOTIDE SEQUENCE</scope>
    <source>
        <strain evidence="2">HOxNP-1</strain>
    </source>
</reference>
<dbReference type="RefSeq" id="WP_269263930.1">
    <property type="nucleotide sequence ID" value="NZ_CP098248.1"/>
</dbReference>
<proteinExistence type="predicted"/>
<dbReference type="InterPro" id="IPR000182">
    <property type="entry name" value="GNAT_dom"/>
</dbReference>
<dbReference type="Pfam" id="PF13302">
    <property type="entry name" value="Acetyltransf_3"/>
    <property type="match status" value="1"/>
</dbReference>
<evidence type="ECO:0000313" key="3">
    <source>
        <dbReference type="Proteomes" id="UP001164794"/>
    </source>
</evidence>
<evidence type="ECO:0000313" key="2">
    <source>
        <dbReference type="EMBL" id="WAV96453.1"/>
    </source>
</evidence>
<organism evidence="2 3">
    <name type="scientific">Oxalobacter aliiformigenes</name>
    <dbReference type="NCBI Taxonomy" id="2946593"/>
    <lineage>
        <taxon>Bacteria</taxon>
        <taxon>Pseudomonadati</taxon>
        <taxon>Pseudomonadota</taxon>
        <taxon>Betaproteobacteria</taxon>
        <taxon>Burkholderiales</taxon>
        <taxon>Oxalobacteraceae</taxon>
        <taxon>Oxalobacter</taxon>
    </lineage>
</organism>
<name>A0ABY7JGQ2_9BURK</name>
<dbReference type="PANTHER" id="PTHR43792:SF1">
    <property type="entry name" value="N-ACETYLTRANSFERASE DOMAIN-CONTAINING PROTEIN"/>
    <property type="match status" value="1"/>
</dbReference>
<gene>
    <name evidence="2" type="ORF">NB645_06315</name>
</gene>
<accession>A0ABY7JGQ2</accession>
<dbReference type="EMBL" id="CP098248">
    <property type="protein sequence ID" value="WAV96453.1"/>
    <property type="molecule type" value="Genomic_DNA"/>
</dbReference>